<evidence type="ECO:0000256" key="1">
    <source>
        <dbReference type="SAM" id="Coils"/>
    </source>
</evidence>
<comment type="caution">
    <text evidence="3">The sequence shown here is derived from an EMBL/GenBank/DDBJ whole genome shotgun (WGS) entry which is preliminary data.</text>
</comment>
<protein>
    <submittedName>
        <fullName evidence="3">Uncharacterized protein</fullName>
    </submittedName>
</protein>
<evidence type="ECO:0000256" key="2">
    <source>
        <dbReference type="SAM" id="MobiDB-lite"/>
    </source>
</evidence>
<reference evidence="3" key="1">
    <citation type="submission" date="2022-10" db="EMBL/GenBank/DDBJ databases">
        <title>Tapping the CABI collections for fungal endophytes: first genome assemblies for Collariella, Neodidymelliopsis, Ascochyta clinopodiicola, Didymella pomorum, Didymosphaeria variabile, Neocosmospora piperis and Neocucurbitaria cava.</title>
        <authorList>
            <person name="Hill R."/>
        </authorList>
    </citation>
    <scope>NUCLEOTIDE SEQUENCE</scope>
    <source>
        <strain evidence="3">IMI 355091</strain>
    </source>
</reference>
<evidence type="ECO:0000313" key="4">
    <source>
        <dbReference type="Proteomes" id="UP001140510"/>
    </source>
</evidence>
<keyword evidence="1" id="KW-0175">Coiled coil</keyword>
<dbReference type="EMBL" id="JAPEVA010000062">
    <property type="protein sequence ID" value="KAJ4402401.1"/>
    <property type="molecule type" value="Genomic_DNA"/>
</dbReference>
<proteinExistence type="predicted"/>
<feature type="compositionally biased region" description="Basic and acidic residues" evidence="2">
    <location>
        <begin position="284"/>
        <end position="299"/>
    </location>
</feature>
<dbReference type="AlphaFoldDB" id="A0A9W8ZB60"/>
<gene>
    <name evidence="3" type="ORF">N0V91_007266</name>
</gene>
<accession>A0A9W8ZB60</accession>
<name>A0A9W8ZB60_9PLEO</name>
<feature type="compositionally biased region" description="Basic and acidic residues" evidence="2">
    <location>
        <begin position="359"/>
        <end position="384"/>
    </location>
</feature>
<feature type="coiled-coil region" evidence="1">
    <location>
        <begin position="68"/>
        <end position="95"/>
    </location>
</feature>
<feature type="region of interest" description="Disordered" evidence="2">
    <location>
        <begin position="284"/>
        <end position="384"/>
    </location>
</feature>
<evidence type="ECO:0000313" key="3">
    <source>
        <dbReference type="EMBL" id="KAJ4402401.1"/>
    </source>
</evidence>
<keyword evidence="4" id="KW-1185">Reference proteome</keyword>
<dbReference type="Proteomes" id="UP001140510">
    <property type="component" value="Unassembled WGS sequence"/>
</dbReference>
<organism evidence="3 4">
    <name type="scientific">Didymella pomorum</name>
    <dbReference type="NCBI Taxonomy" id="749634"/>
    <lineage>
        <taxon>Eukaryota</taxon>
        <taxon>Fungi</taxon>
        <taxon>Dikarya</taxon>
        <taxon>Ascomycota</taxon>
        <taxon>Pezizomycotina</taxon>
        <taxon>Dothideomycetes</taxon>
        <taxon>Pleosporomycetidae</taxon>
        <taxon>Pleosporales</taxon>
        <taxon>Pleosporineae</taxon>
        <taxon>Didymellaceae</taxon>
        <taxon>Didymella</taxon>
    </lineage>
</organism>
<dbReference type="OrthoDB" id="3792666at2759"/>
<sequence>MARAKTALGSHKVLDFDRYEVKPPGESTHKVNLIRWGKDQDGKDEFIKVKENLTLEELYEHVSPGNFIYQADQLSKKLEGKLEELRDQDVAVQNNNYAIGVAKEKQLMGSDQVSKKLKQNAPKNGEQMGPLKNVIMLLSNPVNWKHLTLDRAYQFIELGSPVEFRIRLCNSATAIKNKSSNPDPELVPWMMDHFPHIRPDFILKAMPEGTTYIVKPVTDGRMVQFVLGKPTRQVPKIDLTTRLFRVKTAVEKSLPRNPMAQRYMFRKMKQKDGQIFDGEQVRAMTEEEKEHQKKLKEAAAKGTRRLTLSHLHKGADDLQSNQETGLKVKKMKARKQREGAEDSSGEDTSPGLRVNKMGDIAKKQRRVAELKSSHRWEQGRGKKT</sequence>